<dbReference type="InterPro" id="IPR016187">
    <property type="entry name" value="CTDL_fold"/>
</dbReference>
<reference evidence="3" key="2">
    <citation type="submission" date="2025-09" db="UniProtKB">
        <authorList>
            <consortium name="Ensembl"/>
        </authorList>
    </citation>
    <scope>IDENTIFICATION</scope>
</reference>
<proteinExistence type="predicted"/>
<dbReference type="PANTHER" id="PTHR22803">
    <property type="entry name" value="MANNOSE, PHOSPHOLIPASE, LECTIN RECEPTOR RELATED"/>
    <property type="match status" value="1"/>
</dbReference>
<dbReference type="GO" id="GO:0030246">
    <property type="term" value="F:carbohydrate binding"/>
    <property type="evidence" value="ECO:0007669"/>
    <property type="project" value="UniProtKB-KW"/>
</dbReference>
<dbReference type="AlphaFoldDB" id="A0A8C1GMW9"/>
<dbReference type="SMART" id="SM00034">
    <property type="entry name" value="CLECT"/>
    <property type="match status" value="1"/>
</dbReference>
<keyword evidence="4" id="KW-1185">Reference proteome</keyword>
<protein>
    <submittedName>
        <fullName evidence="3">Si:ch211-133n4.7</fullName>
    </submittedName>
</protein>
<dbReference type="InterPro" id="IPR001304">
    <property type="entry name" value="C-type_lectin-like"/>
</dbReference>
<dbReference type="InterPro" id="IPR016186">
    <property type="entry name" value="C-type_lectin-like/link_sf"/>
</dbReference>
<name>A0A8C1GMW9_CYPCA</name>
<dbReference type="InterPro" id="IPR050111">
    <property type="entry name" value="C-type_lectin/snaclec_domain"/>
</dbReference>
<dbReference type="Pfam" id="PF00059">
    <property type="entry name" value="Lectin_C"/>
    <property type="match status" value="1"/>
</dbReference>
<dbReference type="InterPro" id="IPR033989">
    <property type="entry name" value="CD209-like_CTLD"/>
</dbReference>
<keyword evidence="1" id="KW-0430">Lectin</keyword>
<organism evidence="3 4">
    <name type="scientific">Cyprinus carpio</name>
    <name type="common">Common carp</name>
    <dbReference type="NCBI Taxonomy" id="7962"/>
    <lineage>
        <taxon>Eukaryota</taxon>
        <taxon>Metazoa</taxon>
        <taxon>Chordata</taxon>
        <taxon>Craniata</taxon>
        <taxon>Vertebrata</taxon>
        <taxon>Euteleostomi</taxon>
        <taxon>Actinopterygii</taxon>
        <taxon>Neopterygii</taxon>
        <taxon>Teleostei</taxon>
        <taxon>Ostariophysi</taxon>
        <taxon>Cypriniformes</taxon>
        <taxon>Cyprinidae</taxon>
        <taxon>Cyprininae</taxon>
        <taxon>Cyprinus</taxon>
    </lineage>
</organism>
<sequence length="172" mass="19978">MTNKAKKKKNLGSHIFLDTVNISVTSLLLEYNIFMYPTNVSLTSLNADMSWTTFNGKLYFFSCNELNWSSSRAFCVSKGADLVTITSQTEQSFLASKMKAWYWIGLNDLKTEGHWVWVNNQTLSETGVQFWHKRESGKSEPDNWKEEDLTGENYSWFDISCNYQIKFICEKK</sequence>
<evidence type="ECO:0000313" key="4">
    <source>
        <dbReference type="Proteomes" id="UP000694427"/>
    </source>
</evidence>
<dbReference type="Proteomes" id="UP000694427">
    <property type="component" value="Unplaced"/>
</dbReference>
<accession>A0A8C1GMW9</accession>
<evidence type="ECO:0000313" key="3">
    <source>
        <dbReference type="Ensembl" id="ENSCCRP00010011223.1"/>
    </source>
</evidence>
<reference evidence="3" key="1">
    <citation type="submission" date="2025-08" db="UniProtKB">
        <authorList>
            <consortium name="Ensembl"/>
        </authorList>
    </citation>
    <scope>IDENTIFICATION</scope>
</reference>
<feature type="domain" description="C-type lectin" evidence="2">
    <location>
        <begin position="54"/>
        <end position="170"/>
    </location>
</feature>
<dbReference type="Gene3D" id="3.10.100.10">
    <property type="entry name" value="Mannose-Binding Protein A, subunit A"/>
    <property type="match status" value="1"/>
</dbReference>
<evidence type="ECO:0000259" key="2">
    <source>
        <dbReference type="PROSITE" id="PS50041"/>
    </source>
</evidence>
<evidence type="ECO:0000256" key="1">
    <source>
        <dbReference type="ARBA" id="ARBA00022734"/>
    </source>
</evidence>
<dbReference type="Ensembl" id="ENSCCRT00010012218.1">
    <property type="protein sequence ID" value="ENSCCRP00010011223.1"/>
    <property type="gene ID" value="ENSCCRG00010004768.1"/>
</dbReference>
<dbReference type="SUPFAM" id="SSF56436">
    <property type="entry name" value="C-type lectin-like"/>
    <property type="match status" value="1"/>
</dbReference>
<dbReference type="PROSITE" id="PS50041">
    <property type="entry name" value="C_TYPE_LECTIN_2"/>
    <property type="match status" value="1"/>
</dbReference>
<dbReference type="CDD" id="cd03590">
    <property type="entry name" value="CLECT_DC-SIGN_like"/>
    <property type="match status" value="1"/>
</dbReference>